<comment type="pathway">
    <text evidence="3">Protein modification; protein ubiquitination.</text>
</comment>
<evidence type="ECO:0000259" key="15">
    <source>
        <dbReference type="PROSITE" id="PS51698"/>
    </source>
</evidence>
<evidence type="ECO:0000256" key="6">
    <source>
        <dbReference type="ARBA" id="ARBA00022679"/>
    </source>
</evidence>
<feature type="transmembrane region" description="Helical" evidence="14">
    <location>
        <begin position="606"/>
        <end position="631"/>
    </location>
</feature>
<dbReference type="PRINTS" id="PR00447">
    <property type="entry name" value="NATRESASSCMP"/>
</dbReference>
<dbReference type="SMART" id="SM00185">
    <property type="entry name" value="ARM"/>
    <property type="match status" value="5"/>
</dbReference>
<evidence type="ECO:0000256" key="1">
    <source>
        <dbReference type="ARBA" id="ARBA00000900"/>
    </source>
</evidence>
<dbReference type="InterPro" id="IPR057314">
    <property type="entry name" value="PUB2-4-like_N"/>
</dbReference>
<sequence>MLREMKRKERDKEDKNRERSKENDKEVERDHDGARSRVREKDGHEKHKERKRQRERIERETLERERLKLERESEKIERERAHEKQLGDGDRDMAIDQSEKENAGDEEHGRSSELMDITMTPTSLPSQIPNSDVRILEGHTSEQQQERTGTAVTLKMSETERARPLLASEERAYEDTEKVHIVGVDEEDGADYDDELGNSPRFSWKKLWLFTGPGFLMSIAFLDPGNLESDLQAGAIAGYSLIWLLMWATAIGLLIQLLSARLGVATGRHLAELCREEYPTWARMVLWIMAEIALIGADIQEVIGSAIAIKILSNGLVPLWAGVVITALDCFIFLFLENYGIRKLEAVFAILIATMALAFAWMFGALVPKLSSRTIKQAVGIVGCIIMPHNVFLHSALVQSRKVDPKKRFRVKEALKYYSIESTGALAVSFIINVFVTTVFAKAFYGTDIADTIGLANAGQYLQDKYGGGFFPILYIWAIGVLAAGQSSTITGTYAGQFIMGGFLNLKMKKWVRALITRSCAIVPTMIVALVFDSSDSMLDELNEWLNVLQSVQIPFAVIPLLCLVSNEQIMGSFKIQPLVQTISWIVAALVIAINGYLMVDFFSGAATSVVLLVLVIIFAVAYVVFVLYLISRGLTYTPWQLVSSQKVTERDDEGEEIAKLLMPFLDNLVASDASPNEFLNNGFEELSQYIDELREQFESWQPLSSRIFYVLRIESLASKMRESSLEIFQLLKHLPGDLVSEDCIELVKLVGREEVSYTIDRALIDQRKGVELTPEVLLKIAESVGLRSNQDILIEGVVLTNLKEDAKLVKNNIKAGFIKGLMYLTKQMHDYLAKIEQSQLPSDFFCPLSLQLMTDPVTVASGQTYERAFIEKWFDTGLMVCPKTRQALSQTTLTPNFTVKAFIANWCESNNVNPPDPLELIQSNQPFPLLVGSGSRGSLPLPVMDDTLKCNHTESVDASKCEELHQVLTRSASAPGIVSKVVSKANRSILQAPVETVPQPCIIPATIKETGSSSNMEAEETGGSSSMEVEVKKLIQDLKSSSLDAQREATAQLRLLTKDIPDNRTVIARCGAIAALVNKLYSMDKMIQADAVTCLLNLSLDDSNKTVIAYSGVFKPLVHVLKTGNMEAKENSTRALVSLSKAEENRTKMLEAGAIEPLVRLMGNGSPRGKKDAATALTNLATRNKEKEMVIRGGGVRYLIQMMNPAAGTVERAVVVLANLANVPEAKIAIRDGGGIPLLVEVVELGSPRGQENAAAALCLLCMDSSRFCNTVIREGAIPPLVALTRSGTARAKEKAKSLLKYFEALKQENQRRS</sequence>
<evidence type="ECO:0000313" key="17">
    <source>
        <dbReference type="Proteomes" id="UP000824890"/>
    </source>
</evidence>
<keyword evidence="11 14" id="KW-0472">Membrane</keyword>
<dbReference type="PANTHER" id="PTHR11706:SF111">
    <property type="entry name" value="METAL TRANSPORTER NRAMP4"/>
    <property type="match status" value="1"/>
</dbReference>
<dbReference type="Gene3D" id="3.30.40.10">
    <property type="entry name" value="Zinc/RING finger domain, C3HC4 (zinc finger)"/>
    <property type="match status" value="1"/>
</dbReference>
<dbReference type="EC" id="2.3.2.27" evidence="5"/>
<keyword evidence="6" id="KW-0808">Transferase</keyword>
<protein>
    <recommendedName>
        <fullName evidence="5">RING-type E3 ubiquitin transferase</fullName>
        <ecNumber evidence="5">2.3.2.27</ecNumber>
    </recommendedName>
</protein>
<evidence type="ECO:0000256" key="2">
    <source>
        <dbReference type="ARBA" id="ARBA00004141"/>
    </source>
</evidence>
<dbReference type="PROSITE" id="PS51698">
    <property type="entry name" value="U_BOX"/>
    <property type="match status" value="1"/>
</dbReference>
<evidence type="ECO:0000313" key="16">
    <source>
        <dbReference type="EMBL" id="KAH0868830.1"/>
    </source>
</evidence>
<feature type="region of interest" description="Disordered" evidence="13">
    <location>
        <begin position="1"/>
        <end position="112"/>
    </location>
</feature>
<feature type="repeat" description="ARM" evidence="12">
    <location>
        <begin position="1072"/>
        <end position="1114"/>
    </location>
</feature>
<feature type="compositionally biased region" description="Basic and acidic residues" evidence="13">
    <location>
        <begin position="55"/>
        <end position="112"/>
    </location>
</feature>
<dbReference type="PANTHER" id="PTHR11706">
    <property type="entry name" value="SOLUTE CARRIER PROTEIN FAMILY 11 MEMBER"/>
    <property type="match status" value="1"/>
</dbReference>
<dbReference type="Pfam" id="PF04564">
    <property type="entry name" value="U-box"/>
    <property type="match status" value="1"/>
</dbReference>
<dbReference type="Gene3D" id="1.25.10.10">
    <property type="entry name" value="Leucine-rich Repeat Variant"/>
    <property type="match status" value="3"/>
</dbReference>
<feature type="transmembrane region" description="Helical" evidence="14">
    <location>
        <begin position="418"/>
        <end position="441"/>
    </location>
</feature>
<gene>
    <name evidence="16" type="ORF">HID58_075852</name>
</gene>
<feature type="transmembrane region" description="Helical" evidence="14">
    <location>
        <begin position="511"/>
        <end position="532"/>
    </location>
</feature>
<dbReference type="CDD" id="cd16664">
    <property type="entry name" value="RING-Ubox_PUB"/>
    <property type="match status" value="1"/>
</dbReference>
<evidence type="ECO:0000256" key="11">
    <source>
        <dbReference type="ARBA" id="ARBA00023136"/>
    </source>
</evidence>
<keyword evidence="7 14" id="KW-0812">Transmembrane</keyword>
<dbReference type="InterPro" id="IPR058678">
    <property type="entry name" value="ARM_PUB"/>
</dbReference>
<dbReference type="NCBIfam" id="NF037982">
    <property type="entry name" value="Nramp_1"/>
    <property type="match status" value="1"/>
</dbReference>
<feature type="transmembrane region" description="Helical" evidence="14">
    <location>
        <begin position="582"/>
        <end position="600"/>
    </location>
</feature>
<evidence type="ECO:0000256" key="4">
    <source>
        <dbReference type="ARBA" id="ARBA00009965"/>
    </source>
</evidence>
<dbReference type="InterPro" id="IPR003613">
    <property type="entry name" value="Ubox_domain"/>
</dbReference>
<keyword evidence="10 14" id="KW-1133">Transmembrane helix</keyword>
<feature type="domain" description="U-box" evidence="15">
    <location>
        <begin position="840"/>
        <end position="914"/>
    </location>
</feature>
<dbReference type="InterPro" id="IPR045210">
    <property type="entry name" value="RING-Ubox_PUB"/>
</dbReference>
<dbReference type="InterPro" id="IPR011989">
    <property type="entry name" value="ARM-like"/>
</dbReference>
<keyword evidence="9" id="KW-0833">Ubl conjugation pathway</keyword>
<dbReference type="SMART" id="SM00504">
    <property type="entry name" value="Ubox"/>
    <property type="match status" value="1"/>
</dbReference>
<keyword evidence="8" id="KW-0677">Repeat</keyword>
<dbReference type="Proteomes" id="UP000824890">
    <property type="component" value="Unassembled WGS sequence"/>
</dbReference>
<evidence type="ECO:0000256" key="13">
    <source>
        <dbReference type="SAM" id="MobiDB-lite"/>
    </source>
</evidence>
<evidence type="ECO:0000256" key="3">
    <source>
        <dbReference type="ARBA" id="ARBA00004906"/>
    </source>
</evidence>
<evidence type="ECO:0000256" key="5">
    <source>
        <dbReference type="ARBA" id="ARBA00012483"/>
    </source>
</evidence>
<feature type="repeat" description="ARM" evidence="12">
    <location>
        <begin position="1154"/>
        <end position="1196"/>
    </location>
</feature>
<dbReference type="InterPro" id="IPR001046">
    <property type="entry name" value="NRAMP_fam"/>
</dbReference>
<feature type="transmembrane region" description="Helical" evidence="14">
    <location>
        <begin position="317"/>
        <end position="336"/>
    </location>
</feature>
<keyword evidence="17" id="KW-1185">Reference proteome</keyword>
<name>A0ABQ7YP06_BRANA</name>
<dbReference type="Pfam" id="PF01566">
    <property type="entry name" value="Nramp"/>
    <property type="match status" value="1"/>
</dbReference>
<dbReference type="InterPro" id="IPR016024">
    <property type="entry name" value="ARM-type_fold"/>
</dbReference>
<evidence type="ECO:0000256" key="8">
    <source>
        <dbReference type="ARBA" id="ARBA00022737"/>
    </source>
</evidence>
<dbReference type="Pfam" id="PF25598">
    <property type="entry name" value="ARM_PUB"/>
    <property type="match status" value="1"/>
</dbReference>
<dbReference type="NCBIfam" id="TIGR01197">
    <property type="entry name" value="nramp"/>
    <property type="match status" value="1"/>
</dbReference>
<evidence type="ECO:0000256" key="14">
    <source>
        <dbReference type="SAM" id="Phobius"/>
    </source>
</evidence>
<feature type="transmembrane region" description="Helical" evidence="14">
    <location>
        <begin position="474"/>
        <end position="499"/>
    </location>
</feature>
<comment type="similarity">
    <text evidence="4">Belongs to the NRAMP (TC 2.A.55) family.</text>
</comment>
<dbReference type="SUPFAM" id="SSF48371">
    <property type="entry name" value="ARM repeat"/>
    <property type="match status" value="1"/>
</dbReference>
<dbReference type="HAMAP" id="MF_00221">
    <property type="entry name" value="NRAMP"/>
    <property type="match status" value="1"/>
</dbReference>
<feature type="transmembrane region" description="Helical" evidence="14">
    <location>
        <begin position="348"/>
        <end position="366"/>
    </location>
</feature>
<evidence type="ECO:0000256" key="12">
    <source>
        <dbReference type="PROSITE-ProRule" id="PRU00259"/>
    </source>
</evidence>
<dbReference type="SUPFAM" id="SSF57850">
    <property type="entry name" value="RING/U-box"/>
    <property type="match status" value="1"/>
</dbReference>
<comment type="caution">
    <text evidence="16">The sequence shown here is derived from an EMBL/GenBank/DDBJ whole genome shotgun (WGS) entry which is preliminary data.</text>
</comment>
<proteinExistence type="inferred from homology"/>
<feature type="compositionally biased region" description="Basic and acidic residues" evidence="13">
    <location>
        <begin position="1"/>
        <end position="46"/>
    </location>
</feature>
<feature type="transmembrane region" description="Helical" evidence="14">
    <location>
        <begin position="207"/>
        <end position="224"/>
    </location>
</feature>
<comment type="subcellular location">
    <subcellularLocation>
        <location evidence="2">Membrane</location>
        <topology evidence="2">Multi-pass membrane protein</topology>
    </subcellularLocation>
</comment>
<feature type="transmembrane region" description="Helical" evidence="14">
    <location>
        <begin position="280"/>
        <end position="297"/>
    </location>
</feature>
<evidence type="ECO:0000256" key="10">
    <source>
        <dbReference type="ARBA" id="ARBA00022989"/>
    </source>
</evidence>
<feature type="transmembrane region" description="Helical" evidence="14">
    <location>
        <begin position="236"/>
        <end position="259"/>
    </location>
</feature>
<comment type="catalytic activity">
    <reaction evidence="1">
        <text>S-ubiquitinyl-[E2 ubiquitin-conjugating enzyme]-L-cysteine + [acceptor protein]-L-lysine = [E2 ubiquitin-conjugating enzyme]-L-cysteine + N(6)-ubiquitinyl-[acceptor protein]-L-lysine.</text>
        <dbReference type="EC" id="2.3.2.27"/>
    </reaction>
</comment>
<dbReference type="PROSITE" id="PS50176">
    <property type="entry name" value="ARM_REPEAT"/>
    <property type="match status" value="2"/>
</dbReference>
<reference evidence="16 17" key="1">
    <citation type="submission" date="2021-05" db="EMBL/GenBank/DDBJ databases">
        <title>Genome Assembly of Synthetic Allotetraploid Brassica napus Reveals Homoeologous Exchanges between Subgenomes.</title>
        <authorList>
            <person name="Davis J.T."/>
        </authorList>
    </citation>
    <scope>NUCLEOTIDE SEQUENCE [LARGE SCALE GENOMIC DNA]</scope>
    <source>
        <strain evidence="17">cv. Da-Ae</strain>
        <tissue evidence="16">Seedling</tissue>
    </source>
</reference>
<accession>A0ABQ7YP06</accession>
<organism evidence="16 17">
    <name type="scientific">Brassica napus</name>
    <name type="common">Rape</name>
    <dbReference type="NCBI Taxonomy" id="3708"/>
    <lineage>
        <taxon>Eukaryota</taxon>
        <taxon>Viridiplantae</taxon>
        <taxon>Streptophyta</taxon>
        <taxon>Embryophyta</taxon>
        <taxon>Tracheophyta</taxon>
        <taxon>Spermatophyta</taxon>
        <taxon>Magnoliopsida</taxon>
        <taxon>eudicotyledons</taxon>
        <taxon>Gunneridae</taxon>
        <taxon>Pentapetalae</taxon>
        <taxon>rosids</taxon>
        <taxon>malvids</taxon>
        <taxon>Brassicales</taxon>
        <taxon>Brassicaceae</taxon>
        <taxon>Brassiceae</taxon>
        <taxon>Brassica</taxon>
    </lineage>
</organism>
<dbReference type="EMBL" id="JAGKQM010000017">
    <property type="protein sequence ID" value="KAH0868830.1"/>
    <property type="molecule type" value="Genomic_DNA"/>
</dbReference>
<feature type="transmembrane region" description="Helical" evidence="14">
    <location>
        <begin position="378"/>
        <end position="397"/>
    </location>
</feature>
<dbReference type="Pfam" id="PF25240">
    <property type="entry name" value="PUB2_N"/>
    <property type="match status" value="1"/>
</dbReference>
<evidence type="ECO:0000256" key="7">
    <source>
        <dbReference type="ARBA" id="ARBA00022692"/>
    </source>
</evidence>
<dbReference type="InterPro" id="IPR000225">
    <property type="entry name" value="Armadillo"/>
</dbReference>
<evidence type="ECO:0000256" key="9">
    <source>
        <dbReference type="ARBA" id="ARBA00022786"/>
    </source>
</evidence>
<dbReference type="InterPro" id="IPR013083">
    <property type="entry name" value="Znf_RING/FYVE/PHD"/>
</dbReference>